<keyword evidence="1" id="KW-0732">Signal</keyword>
<feature type="signal peptide" evidence="1">
    <location>
        <begin position="1"/>
        <end position="22"/>
    </location>
</feature>
<evidence type="ECO:0000256" key="1">
    <source>
        <dbReference type="SAM" id="SignalP"/>
    </source>
</evidence>
<evidence type="ECO:0000313" key="3">
    <source>
        <dbReference type="Proteomes" id="UP001596415"/>
    </source>
</evidence>
<name>A0ABW2MTP2_9FLAO</name>
<evidence type="ECO:0000313" key="2">
    <source>
        <dbReference type="EMBL" id="MFC7358068.1"/>
    </source>
</evidence>
<sequence>MQFQKHIYKSVMAALVALTLFACEGNKKNVQRLNLTDNAPVTEGKGVNFKYTDSGRVVYNVLASKFLDYSNFEFGYEEFPNGIEVNFYDDDNEKNTVVADYAINFTETDIVDLRGNVVLTTSDSMVLKAQQLYWDKGNSWVFTDQPYQIKRNGNENNGAMFDSNQDFTYFLSRDNRGTQIIDAKDKDKL</sequence>
<comment type="caution">
    <text evidence="2">The sequence shown here is derived from an EMBL/GenBank/DDBJ whole genome shotgun (WGS) entry which is preliminary data.</text>
</comment>
<dbReference type="EMBL" id="JBHTBN010000005">
    <property type="protein sequence ID" value="MFC7358068.1"/>
    <property type="molecule type" value="Genomic_DNA"/>
</dbReference>
<accession>A0ABW2MTP2</accession>
<dbReference type="InterPro" id="IPR026265">
    <property type="entry name" value="LptC"/>
</dbReference>
<dbReference type="InterPro" id="IPR010664">
    <property type="entry name" value="LipoPS_assembly_LptC-rel"/>
</dbReference>
<dbReference type="NCBIfam" id="TIGR04409">
    <property type="entry name" value="LptC_YrbK"/>
    <property type="match status" value="1"/>
</dbReference>
<protein>
    <submittedName>
        <fullName evidence="2">LPS export ABC transporter periplasmic protein LptC</fullName>
    </submittedName>
</protein>
<dbReference type="Proteomes" id="UP001596415">
    <property type="component" value="Unassembled WGS sequence"/>
</dbReference>
<keyword evidence="3" id="KW-1185">Reference proteome</keyword>
<reference evidence="3" key="1">
    <citation type="journal article" date="2019" name="Int. J. Syst. Evol. Microbiol.">
        <title>The Global Catalogue of Microorganisms (GCM) 10K type strain sequencing project: providing services to taxonomists for standard genome sequencing and annotation.</title>
        <authorList>
            <consortium name="The Broad Institute Genomics Platform"/>
            <consortium name="The Broad Institute Genome Sequencing Center for Infectious Disease"/>
            <person name="Wu L."/>
            <person name="Ma J."/>
        </authorList>
    </citation>
    <scope>NUCLEOTIDE SEQUENCE [LARGE SCALE GENOMIC DNA]</scope>
    <source>
        <strain evidence="3">CGMCC 1.16306</strain>
    </source>
</reference>
<dbReference type="PROSITE" id="PS51257">
    <property type="entry name" value="PROKAR_LIPOPROTEIN"/>
    <property type="match status" value="1"/>
</dbReference>
<dbReference type="Pfam" id="PF06835">
    <property type="entry name" value="LptC"/>
    <property type="match status" value="1"/>
</dbReference>
<organism evidence="2 3">
    <name type="scientific">Jejudonia soesokkakensis</name>
    <dbReference type="NCBI Taxonomy" id="1323432"/>
    <lineage>
        <taxon>Bacteria</taxon>
        <taxon>Pseudomonadati</taxon>
        <taxon>Bacteroidota</taxon>
        <taxon>Flavobacteriia</taxon>
        <taxon>Flavobacteriales</taxon>
        <taxon>Flavobacteriaceae</taxon>
        <taxon>Jejudonia</taxon>
    </lineage>
</organism>
<dbReference type="Gene3D" id="2.60.450.10">
    <property type="entry name" value="Lipopolysaccharide (LPS) transport protein A like domain"/>
    <property type="match status" value="1"/>
</dbReference>
<proteinExistence type="predicted"/>
<gene>
    <name evidence="2" type="primary">lptC</name>
    <name evidence="2" type="ORF">ACFQO1_10240</name>
</gene>
<feature type="chain" id="PRO_5047068933" evidence="1">
    <location>
        <begin position="23"/>
        <end position="189"/>
    </location>
</feature>
<dbReference type="RefSeq" id="WP_380217955.1">
    <property type="nucleotide sequence ID" value="NZ_JBHTBN010000005.1"/>
</dbReference>